<feature type="compositionally biased region" description="Polar residues" evidence="1">
    <location>
        <begin position="48"/>
        <end position="61"/>
    </location>
</feature>
<protein>
    <submittedName>
        <fullName evidence="2">Uncharacterized protein</fullName>
    </submittedName>
</protein>
<accession>A0A9P9FJQ7</accession>
<dbReference type="Proteomes" id="UP000717696">
    <property type="component" value="Unassembled WGS sequence"/>
</dbReference>
<proteinExistence type="predicted"/>
<organism evidence="2 3">
    <name type="scientific">Dactylonectria estremocensis</name>
    <dbReference type="NCBI Taxonomy" id="1079267"/>
    <lineage>
        <taxon>Eukaryota</taxon>
        <taxon>Fungi</taxon>
        <taxon>Dikarya</taxon>
        <taxon>Ascomycota</taxon>
        <taxon>Pezizomycotina</taxon>
        <taxon>Sordariomycetes</taxon>
        <taxon>Hypocreomycetidae</taxon>
        <taxon>Hypocreales</taxon>
        <taxon>Nectriaceae</taxon>
        <taxon>Dactylonectria</taxon>
    </lineage>
</organism>
<gene>
    <name evidence="2" type="ORF">B0J13DRAFT_6211</name>
</gene>
<feature type="region of interest" description="Disordered" evidence="1">
    <location>
        <begin position="200"/>
        <end position="227"/>
    </location>
</feature>
<reference evidence="2" key="1">
    <citation type="journal article" date="2021" name="Nat. Commun.">
        <title>Genetic determinants of endophytism in the Arabidopsis root mycobiome.</title>
        <authorList>
            <person name="Mesny F."/>
            <person name="Miyauchi S."/>
            <person name="Thiergart T."/>
            <person name="Pickel B."/>
            <person name="Atanasova L."/>
            <person name="Karlsson M."/>
            <person name="Huettel B."/>
            <person name="Barry K.W."/>
            <person name="Haridas S."/>
            <person name="Chen C."/>
            <person name="Bauer D."/>
            <person name="Andreopoulos W."/>
            <person name="Pangilinan J."/>
            <person name="LaButti K."/>
            <person name="Riley R."/>
            <person name="Lipzen A."/>
            <person name="Clum A."/>
            <person name="Drula E."/>
            <person name="Henrissat B."/>
            <person name="Kohler A."/>
            <person name="Grigoriev I.V."/>
            <person name="Martin F.M."/>
            <person name="Hacquard S."/>
        </authorList>
    </citation>
    <scope>NUCLEOTIDE SEQUENCE</scope>
    <source>
        <strain evidence="2">MPI-CAGE-AT-0021</strain>
    </source>
</reference>
<feature type="region of interest" description="Disordered" evidence="1">
    <location>
        <begin position="1"/>
        <end position="61"/>
    </location>
</feature>
<evidence type="ECO:0000256" key="1">
    <source>
        <dbReference type="SAM" id="MobiDB-lite"/>
    </source>
</evidence>
<evidence type="ECO:0000313" key="2">
    <source>
        <dbReference type="EMBL" id="KAH7162335.1"/>
    </source>
</evidence>
<dbReference type="EMBL" id="JAGMUU010000001">
    <property type="protein sequence ID" value="KAH7162335.1"/>
    <property type="molecule type" value="Genomic_DNA"/>
</dbReference>
<dbReference type="AlphaFoldDB" id="A0A9P9FJQ7"/>
<keyword evidence="3" id="KW-1185">Reference proteome</keyword>
<comment type="caution">
    <text evidence="2">The sequence shown here is derived from an EMBL/GenBank/DDBJ whole genome shotgun (WGS) entry which is preliminary data.</text>
</comment>
<sequence length="265" mass="29894">MDRGLSPSLASTRPRSGAHGRAADIKLPPFLRDPPDHSQIPAPKNRLPQKQDTATQQHGNTTRRAWWLHSCGARADTEALPCLDACTFSTSIGYAYRELVNSCSSLPLRGWARTHERCRENARIGSPVVVSFLLFWLSRTIKVRWSRSAMKSWPPIRTSKVLAFSHGIDMDSKHIATWIIEPTGLQSRRLLPCRPILKASSQRQDPDRLRPFSPHRPMKPTAKSSSGRGIAAWISTRIPVLTWFSLRAPLPRNHGTVVTRYLNWT</sequence>
<evidence type="ECO:0000313" key="3">
    <source>
        <dbReference type="Proteomes" id="UP000717696"/>
    </source>
</evidence>
<name>A0A9P9FJQ7_9HYPO</name>